<feature type="coiled-coil region" evidence="1">
    <location>
        <begin position="15"/>
        <end position="80"/>
    </location>
</feature>
<dbReference type="EMBL" id="JACGCM010000445">
    <property type="protein sequence ID" value="KAF6172020.1"/>
    <property type="molecule type" value="Genomic_DNA"/>
</dbReference>
<accession>A0A7J7NY48</accession>
<gene>
    <name evidence="2" type="ORF">GIB67_029438</name>
</gene>
<comment type="caution">
    <text evidence="2">The sequence shown here is derived from an EMBL/GenBank/DDBJ whole genome shotgun (WGS) entry which is preliminary data.</text>
</comment>
<keyword evidence="3" id="KW-1185">Reference proteome</keyword>
<dbReference type="AlphaFoldDB" id="A0A7J7NY48"/>
<reference evidence="2 3" key="1">
    <citation type="journal article" date="2020" name="IScience">
        <title>Genome Sequencing of the Endangered Kingdonia uniflora (Circaeasteraceae, Ranunculales) Reveals Potential Mechanisms of Evolutionary Specialization.</title>
        <authorList>
            <person name="Sun Y."/>
            <person name="Deng T."/>
            <person name="Zhang A."/>
            <person name="Moore M.J."/>
            <person name="Landis J.B."/>
            <person name="Lin N."/>
            <person name="Zhang H."/>
            <person name="Zhang X."/>
            <person name="Huang J."/>
            <person name="Zhang X."/>
            <person name="Sun H."/>
            <person name="Wang H."/>
        </authorList>
    </citation>
    <scope>NUCLEOTIDE SEQUENCE [LARGE SCALE GENOMIC DNA]</scope>
    <source>
        <strain evidence="2">TB1705</strain>
        <tissue evidence="2">Leaf</tissue>
    </source>
</reference>
<evidence type="ECO:0000256" key="1">
    <source>
        <dbReference type="SAM" id="Coils"/>
    </source>
</evidence>
<dbReference type="Proteomes" id="UP000541444">
    <property type="component" value="Unassembled WGS sequence"/>
</dbReference>
<sequence>MPGCDLGQSSEGAYLQRLKDDFQQYKLQKENEIRELRDVAAKLKEKAELEKKLKNAMEKQTTLQRQLNAGKDELNALRKD</sequence>
<name>A0A7J7NY48_9MAGN</name>
<protein>
    <submittedName>
        <fullName evidence="2">Uncharacterized protein</fullName>
    </submittedName>
</protein>
<organism evidence="2 3">
    <name type="scientific">Kingdonia uniflora</name>
    <dbReference type="NCBI Taxonomy" id="39325"/>
    <lineage>
        <taxon>Eukaryota</taxon>
        <taxon>Viridiplantae</taxon>
        <taxon>Streptophyta</taxon>
        <taxon>Embryophyta</taxon>
        <taxon>Tracheophyta</taxon>
        <taxon>Spermatophyta</taxon>
        <taxon>Magnoliopsida</taxon>
        <taxon>Ranunculales</taxon>
        <taxon>Circaeasteraceae</taxon>
        <taxon>Kingdonia</taxon>
    </lineage>
</organism>
<keyword evidence="1" id="KW-0175">Coiled coil</keyword>
<evidence type="ECO:0000313" key="2">
    <source>
        <dbReference type="EMBL" id="KAF6172020.1"/>
    </source>
</evidence>
<evidence type="ECO:0000313" key="3">
    <source>
        <dbReference type="Proteomes" id="UP000541444"/>
    </source>
</evidence>
<proteinExistence type="predicted"/>